<dbReference type="SUPFAM" id="SSF55874">
    <property type="entry name" value="ATPase domain of HSP90 chaperone/DNA topoisomerase II/histidine kinase"/>
    <property type="match status" value="1"/>
</dbReference>
<evidence type="ECO:0000313" key="7">
    <source>
        <dbReference type="EMBL" id="MBD8051735.1"/>
    </source>
</evidence>
<name>A0A927FHY3_9BURK</name>
<evidence type="ECO:0000259" key="6">
    <source>
        <dbReference type="PROSITE" id="PS50109"/>
    </source>
</evidence>
<keyword evidence="5" id="KW-0812">Transmembrane</keyword>
<dbReference type="GO" id="GO:0030295">
    <property type="term" value="F:protein kinase activator activity"/>
    <property type="evidence" value="ECO:0007669"/>
    <property type="project" value="TreeGrafter"/>
</dbReference>
<dbReference type="InterPro" id="IPR005467">
    <property type="entry name" value="His_kinase_dom"/>
</dbReference>
<dbReference type="PROSITE" id="PS50109">
    <property type="entry name" value="HIS_KIN"/>
    <property type="match status" value="1"/>
</dbReference>
<keyword evidence="5" id="KW-1133">Transmembrane helix</keyword>
<dbReference type="AlphaFoldDB" id="A0A927FHY3"/>
<dbReference type="EMBL" id="JACYFT010000003">
    <property type="protein sequence ID" value="MBD8051735.1"/>
    <property type="molecule type" value="Genomic_DNA"/>
</dbReference>
<dbReference type="RefSeq" id="WP_191820210.1">
    <property type="nucleotide sequence ID" value="NZ_JACYFT010000003.1"/>
</dbReference>
<dbReference type="SMART" id="SM00387">
    <property type="entry name" value="HATPase_c"/>
    <property type="match status" value="1"/>
</dbReference>
<feature type="transmembrane region" description="Helical" evidence="5">
    <location>
        <begin position="246"/>
        <end position="265"/>
    </location>
</feature>
<sequence>MRSPFGFMRLGLITLFRLLALLWLLLPGASWAQDHILEKAFWTDASGGASFEQARAASYTPYTGVLSKGFSRDAQWIKLTIAGVPPGGSDSLVVRIRPVFLDEITLYDPVDLARGQAARTTGDTTPLASAEFESLNYAFVIPAQSTPRDIWLRLSTTSTQLMHVEVLTPREMLRQEHSLWLVYSALLALILSFLVWVLLAWLRDRDPVNGMFVLRQTVILIFTASFLGYHRILLADVLDPISQDMLYSWLVLLSTASSFAFEYRFLREYHLPRWGHVLLSGLLVASATLAMLMLLGYKLTALGGNMALNGVGLISLMLVSFSLQPRPTDAANAYSYYLPKPAVVGYYVTIVLVLAFSILPSLGVLQGNMLSVYGVLLYGLISGLFMTSLLVVRSRQLERIRVEVANSLFLSREQLAFEKQRRQDQTQLLSMLMHELKTPLAVIDMAVSTRTSDGRTADFVTRAVHNIKGILDRCIQTDRMVDREFKLQTQTFVMSDQLQQWLQDRQEGAERVRAHIAPDLRLSSDLQCIQIIANNLLDNAFKHGDAQAPVDVRLIAQVGDDARPGLLLSVSSRPGPSGWPDAEQLFAKYYRSSSAQRQSGTGLGLYLSHKLAAQLGGTLRYSPDAEHIRFELWLPT</sequence>
<evidence type="ECO:0000256" key="3">
    <source>
        <dbReference type="ARBA" id="ARBA00022679"/>
    </source>
</evidence>
<dbReference type="EC" id="2.7.13.3" evidence="2"/>
<comment type="caution">
    <text evidence="7">The sequence shown here is derived from an EMBL/GenBank/DDBJ whole genome shotgun (WGS) entry which is preliminary data.</text>
</comment>
<proteinExistence type="predicted"/>
<dbReference type="InterPro" id="IPR003661">
    <property type="entry name" value="HisK_dim/P_dom"/>
</dbReference>
<feature type="domain" description="Histidine kinase" evidence="6">
    <location>
        <begin position="431"/>
        <end position="636"/>
    </location>
</feature>
<feature type="transmembrane region" description="Helical" evidence="5">
    <location>
        <begin position="213"/>
        <end position="234"/>
    </location>
</feature>
<dbReference type="InterPro" id="IPR036890">
    <property type="entry name" value="HATPase_C_sf"/>
</dbReference>
<feature type="transmembrane region" description="Helical" evidence="5">
    <location>
        <begin position="344"/>
        <end position="364"/>
    </location>
</feature>
<gene>
    <name evidence="7" type="ORF">IC609_14405</name>
</gene>
<dbReference type="Pfam" id="PF02518">
    <property type="entry name" value="HATPase_c"/>
    <property type="match status" value="1"/>
</dbReference>
<dbReference type="SUPFAM" id="SSF47384">
    <property type="entry name" value="Homodimeric domain of signal transducing histidine kinase"/>
    <property type="match status" value="1"/>
</dbReference>
<keyword evidence="8" id="KW-1185">Reference proteome</keyword>
<keyword evidence="5" id="KW-0472">Membrane</keyword>
<dbReference type="InterPro" id="IPR050351">
    <property type="entry name" value="BphY/WalK/GraS-like"/>
</dbReference>
<evidence type="ECO:0000256" key="5">
    <source>
        <dbReference type="SAM" id="Phobius"/>
    </source>
</evidence>
<dbReference type="InterPro" id="IPR036097">
    <property type="entry name" value="HisK_dim/P_sf"/>
</dbReference>
<dbReference type="GO" id="GO:0007234">
    <property type="term" value="P:osmosensory signaling via phosphorelay pathway"/>
    <property type="evidence" value="ECO:0007669"/>
    <property type="project" value="TreeGrafter"/>
</dbReference>
<evidence type="ECO:0000256" key="2">
    <source>
        <dbReference type="ARBA" id="ARBA00012438"/>
    </source>
</evidence>
<feature type="transmembrane region" description="Helical" evidence="5">
    <location>
        <begin position="180"/>
        <end position="201"/>
    </location>
</feature>
<evidence type="ECO:0000313" key="8">
    <source>
        <dbReference type="Proteomes" id="UP000647424"/>
    </source>
</evidence>
<organism evidence="7 8">
    <name type="scientific">Limnohabitans radicicola</name>
    <dbReference type="NCBI Taxonomy" id="2771427"/>
    <lineage>
        <taxon>Bacteria</taxon>
        <taxon>Pseudomonadati</taxon>
        <taxon>Pseudomonadota</taxon>
        <taxon>Betaproteobacteria</taxon>
        <taxon>Burkholderiales</taxon>
        <taxon>Comamonadaceae</taxon>
        <taxon>Limnohabitans</taxon>
    </lineage>
</organism>
<dbReference type="InterPro" id="IPR011622">
    <property type="entry name" value="7TMR_DISM_rcpt_extracell_dom2"/>
</dbReference>
<reference evidence="7" key="1">
    <citation type="submission" date="2020-09" db="EMBL/GenBank/DDBJ databases">
        <title>Genome seq and assembly of Limnohabitants sp.</title>
        <authorList>
            <person name="Chhetri G."/>
        </authorList>
    </citation>
    <scope>NUCLEOTIDE SEQUENCE</scope>
    <source>
        <strain evidence="7">JUR4</strain>
    </source>
</reference>
<dbReference type="InterPro" id="IPR003594">
    <property type="entry name" value="HATPase_dom"/>
</dbReference>
<evidence type="ECO:0000256" key="4">
    <source>
        <dbReference type="ARBA" id="ARBA00022777"/>
    </source>
</evidence>
<dbReference type="Pfam" id="PF07696">
    <property type="entry name" value="7TMR-DISMED2"/>
    <property type="match status" value="1"/>
</dbReference>
<dbReference type="GO" id="GO:0000155">
    <property type="term" value="F:phosphorelay sensor kinase activity"/>
    <property type="evidence" value="ECO:0007669"/>
    <property type="project" value="InterPro"/>
</dbReference>
<comment type="catalytic activity">
    <reaction evidence="1">
        <text>ATP + protein L-histidine = ADP + protein N-phospho-L-histidine.</text>
        <dbReference type="EC" id="2.7.13.3"/>
    </reaction>
</comment>
<dbReference type="Gene3D" id="2.60.40.2380">
    <property type="match status" value="1"/>
</dbReference>
<protein>
    <recommendedName>
        <fullName evidence="2">histidine kinase</fullName>
        <ecNumber evidence="2">2.7.13.3</ecNumber>
    </recommendedName>
</protein>
<keyword evidence="3" id="KW-0808">Transferase</keyword>
<feature type="transmembrane region" description="Helical" evidence="5">
    <location>
        <begin position="370"/>
        <end position="392"/>
    </location>
</feature>
<dbReference type="PANTHER" id="PTHR42878">
    <property type="entry name" value="TWO-COMPONENT HISTIDINE KINASE"/>
    <property type="match status" value="1"/>
</dbReference>
<dbReference type="Proteomes" id="UP000647424">
    <property type="component" value="Unassembled WGS sequence"/>
</dbReference>
<dbReference type="CDD" id="cd00082">
    <property type="entry name" value="HisKA"/>
    <property type="match status" value="1"/>
</dbReference>
<dbReference type="PANTHER" id="PTHR42878:SF14">
    <property type="entry name" value="OSMOLARITY TWO-COMPONENT SYSTEM PROTEIN SSK1"/>
    <property type="match status" value="1"/>
</dbReference>
<dbReference type="GO" id="GO:0000156">
    <property type="term" value="F:phosphorelay response regulator activity"/>
    <property type="evidence" value="ECO:0007669"/>
    <property type="project" value="TreeGrafter"/>
</dbReference>
<keyword evidence="4" id="KW-0418">Kinase</keyword>
<accession>A0A927FHY3</accession>
<dbReference type="Gene3D" id="3.30.565.10">
    <property type="entry name" value="Histidine kinase-like ATPase, C-terminal domain"/>
    <property type="match status" value="1"/>
</dbReference>
<feature type="transmembrane region" description="Helical" evidence="5">
    <location>
        <begin position="277"/>
        <end position="297"/>
    </location>
</feature>
<evidence type="ECO:0000256" key="1">
    <source>
        <dbReference type="ARBA" id="ARBA00000085"/>
    </source>
</evidence>
<feature type="transmembrane region" description="Helical" evidence="5">
    <location>
        <begin position="303"/>
        <end position="323"/>
    </location>
</feature>